<evidence type="ECO:0000313" key="5">
    <source>
        <dbReference type="EMBL" id="THH32042.1"/>
    </source>
</evidence>
<dbReference type="PANTHER" id="PTHR12482:SF62">
    <property type="entry name" value="LIPASE ROG1-RELATED"/>
    <property type="match status" value="1"/>
</dbReference>
<sequence length="458" mass="51024">MTRIYRETLGSTTVDSSKAEQGRDARDTSLTNAPAAGQEAHMKSGPDGEELVVIVPETNKDSATYDGIDWCGERVTKEILAQVKRLKDEEGKIVTRFSITGYSLGGLIARYVAGCLAQKGFFQTVQPVNFSTVATPHLGQIRYQTFFSKVFAFLGPRMLSRTGEQLYTSDDWAESGRPLLDVMTDPGRIFYQTLSTFAQVRFYANTVNDRTVPYMTAAVETSDPFRDHTFNGIKIEMDEEYSSVIASFTPSDVPKPKPPPPTLFSRMWFKNVKSFKIPLPPVLQFKFPGNILVLILIPILLPAVLGLVVFRISLDNRKSRSRLRLLEKDESYRERLVHAIGRVERSIEDAAVDFMDDPGREQTSLLQADGSSPATASSSASQEPGSEAPKLQSVDVLLPLQHIIVQTLNALPNLKKHLVFVDPVTNSHAVIIARDVKRFKHHELGQGVLRHLADNFIM</sequence>
<dbReference type="AlphaFoldDB" id="A0A4S4MZR8"/>
<dbReference type="SUPFAM" id="SSF53474">
    <property type="entry name" value="alpha/beta-Hydrolases"/>
    <property type="match status" value="1"/>
</dbReference>
<organism evidence="5 6">
    <name type="scientific">Antrodiella citrinella</name>
    <dbReference type="NCBI Taxonomy" id="2447956"/>
    <lineage>
        <taxon>Eukaryota</taxon>
        <taxon>Fungi</taxon>
        <taxon>Dikarya</taxon>
        <taxon>Basidiomycota</taxon>
        <taxon>Agaricomycotina</taxon>
        <taxon>Agaricomycetes</taxon>
        <taxon>Polyporales</taxon>
        <taxon>Steccherinaceae</taxon>
        <taxon>Antrodiella</taxon>
    </lineage>
</organism>
<evidence type="ECO:0000259" key="4">
    <source>
        <dbReference type="Pfam" id="PF05057"/>
    </source>
</evidence>
<accession>A0A4S4MZR8</accession>
<dbReference type="InterPro" id="IPR029058">
    <property type="entry name" value="AB_hydrolase_fold"/>
</dbReference>
<feature type="region of interest" description="Disordered" evidence="2">
    <location>
        <begin position="7"/>
        <end position="47"/>
    </location>
</feature>
<dbReference type="Pfam" id="PF05057">
    <property type="entry name" value="DUF676"/>
    <property type="match status" value="1"/>
</dbReference>
<feature type="compositionally biased region" description="Low complexity" evidence="2">
    <location>
        <begin position="371"/>
        <end position="381"/>
    </location>
</feature>
<feature type="transmembrane region" description="Helical" evidence="3">
    <location>
        <begin position="291"/>
        <end position="314"/>
    </location>
</feature>
<keyword evidence="3" id="KW-0812">Transmembrane</keyword>
<evidence type="ECO:0000256" key="2">
    <source>
        <dbReference type="SAM" id="MobiDB-lite"/>
    </source>
</evidence>
<evidence type="ECO:0000256" key="1">
    <source>
        <dbReference type="ARBA" id="ARBA00007920"/>
    </source>
</evidence>
<protein>
    <recommendedName>
        <fullName evidence="4">DUF676 domain-containing protein</fullName>
    </recommendedName>
</protein>
<reference evidence="5 6" key="1">
    <citation type="submission" date="2019-02" db="EMBL/GenBank/DDBJ databases">
        <title>Genome sequencing of the rare red list fungi Antrodiella citrinella (Flaviporus citrinellus).</title>
        <authorList>
            <person name="Buettner E."/>
            <person name="Kellner H."/>
        </authorList>
    </citation>
    <scope>NUCLEOTIDE SEQUENCE [LARGE SCALE GENOMIC DNA]</scope>
    <source>
        <strain evidence="5 6">DSM 108506</strain>
    </source>
</reference>
<keyword evidence="6" id="KW-1185">Reference proteome</keyword>
<keyword evidence="3" id="KW-1133">Transmembrane helix</keyword>
<feature type="compositionally biased region" description="Basic and acidic residues" evidence="2">
    <location>
        <begin position="17"/>
        <end position="27"/>
    </location>
</feature>
<feature type="domain" description="DUF676" evidence="4">
    <location>
        <begin position="49"/>
        <end position="216"/>
    </location>
</feature>
<dbReference type="Gene3D" id="3.40.50.1820">
    <property type="entry name" value="alpha/beta hydrolase"/>
    <property type="match status" value="1"/>
</dbReference>
<comment type="caution">
    <text evidence="5">The sequence shown here is derived from an EMBL/GenBank/DDBJ whole genome shotgun (WGS) entry which is preliminary data.</text>
</comment>
<dbReference type="EMBL" id="SGPM01000031">
    <property type="protein sequence ID" value="THH32042.1"/>
    <property type="molecule type" value="Genomic_DNA"/>
</dbReference>
<gene>
    <name evidence="5" type="ORF">EUX98_g2159</name>
</gene>
<proteinExistence type="inferred from homology"/>
<feature type="region of interest" description="Disordered" evidence="2">
    <location>
        <begin position="362"/>
        <end position="387"/>
    </location>
</feature>
<comment type="similarity">
    <text evidence="1">Belongs to the putative lipase ROG1 family.</text>
</comment>
<dbReference type="PANTHER" id="PTHR12482">
    <property type="entry name" value="LIPASE ROG1-RELATED-RELATED"/>
    <property type="match status" value="1"/>
</dbReference>
<evidence type="ECO:0000256" key="3">
    <source>
        <dbReference type="SAM" id="Phobius"/>
    </source>
</evidence>
<dbReference type="OrthoDB" id="273452at2759"/>
<dbReference type="InterPro" id="IPR007751">
    <property type="entry name" value="DUF676_lipase-like"/>
</dbReference>
<dbReference type="Proteomes" id="UP000308730">
    <property type="component" value="Unassembled WGS sequence"/>
</dbReference>
<name>A0A4S4MZR8_9APHY</name>
<keyword evidence="3" id="KW-0472">Membrane</keyword>
<dbReference type="InterPro" id="IPR044294">
    <property type="entry name" value="Lipase-like"/>
</dbReference>
<evidence type="ECO:0000313" key="6">
    <source>
        <dbReference type="Proteomes" id="UP000308730"/>
    </source>
</evidence>